<dbReference type="PATRIC" id="fig|679935.3.peg.963"/>
<dbReference type="HOGENOM" id="CLU_1444853_0_0_10"/>
<dbReference type="KEGG" id="afd:Alfi_1034"/>
<feature type="transmembrane region" description="Helical" evidence="1">
    <location>
        <begin position="101"/>
        <end position="119"/>
    </location>
</feature>
<sequence length="187" mass="21278">MLFFSAGSLGARHSIPERIFLRGSFGFCMPGSYAVYVRAAGLQLQIPLPSVLQERFPGSVVEFREILLRKDSVIEKAEYRQSIAGAVQTVILTTYIFVECLYALIYFQIFLMAGLRFFILQESFEFRQKGTAFTLQGPAYECSGNFLLAFIQFYHTAYGDYVFQDSKIIIFGLLKYTNRISARGKNC</sequence>
<gene>
    <name evidence="2" type="ordered locus">Alfi_1034</name>
</gene>
<evidence type="ECO:0000313" key="3">
    <source>
        <dbReference type="Proteomes" id="UP000006052"/>
    </source>
</evidence>
<name>I3YK71_ALIFI</name>
<keyword evidence="1" id="KW-0812">Transmembrane</keyword>
<dbReference type="AlphaFoldDB" id="I3YK71"/>
<evidence type="ECO:0000256" key="1">
    <source>
        <dbReference type="SAM" id="Phobius"/>
    </source>
</evidence>
<dbReference type="Proteomes" id="UP000006052">
    <property type="component" value="Chromosome"/>
</dbReference>
<accession>I3YK71</accession>
<reference evidence="3" key="1">
    <citation type="journal article" date="2013" name="Stand. Genomic Sci.">
        <title>Complete genome sequence of the bile-resistant pigment-producing anaerobe Alistipes finegoldii type strain (AHN2437(T)).</title>
        <authorList>
            <person name="Mavromatis K."/>
            <person name="Stackebrandt E."/>
            <person name="Munk C."/>
            <person name="Lapidus A."/>
            <person name="Nolan M."/>
            <person name="Lucas S."/>
            <person name="Hammon N."/>
            <person name="Deshpande S."/>
            <person name="Cheng J.F."/>
            <person name="Tapia R."/>
            <person name="Goodwin L.A."/>
            <person name="Pitluck S."/>
            <person name="Liolios K."/>
            <person name="Pagani I."/>
            <person name="Ivanova N."/>
            <person name="Mikhailova N."/>
            <person name="Huntemann M."/>
            <person name="Pati A."/>
            <person name="Chen A."/>
            <person name="Palaniappan K."/>
            <person name="Land M."/>
            <person name="Hauser L."/>
            <person name="Rohde M."/>
            <person name="Gronow S."/>
            <person name="Goker M."/>
            <person name="Detter J.C."/>
            <person name="Bristow J."/>
            <person name="Eisen J.A."/>
            <person name="Markowitz V."/>
            <person name="Hugenholtz P."/>
            <person name="Kyrpides N.C."/>
            <person name="Klenk H.P."/>
            <person name="Woyke T."/>
        </authorList>
    </citation>
    <scope>NUCLEOTIDE SEQUENCE</scope>
    <source>
        <strain evidence="3">DSM 17242 / JCM 16770 / AHN 2437 / CCUG 46020 / CIP 107999</strain>
    </source>
</reference>
<protein>
    <submittedName>
        <fullName evidence="2">Uncharacterized protein</fullName>
    </submittedName>
</protein>
<dbReference type="EMBL" id="CP003274">
    <property type="protein sequence ID" value="AFL77389.1"/>
    <property type="molecule type" value="Genomic_DNA"/>
</dbReference>
<organism evidence="2 3">
    <name type="scientific">Alistipes finegoldii (strain DSM 17242 / JCM 16770 / CCUG 46020 / CIP 107999 / KCTC 15236 / AHN 2437)</name>
    <dbReference type="NCBI Taxonomy" id="679935"/>
    <lineage>
        <taxon>Bacteria</taxon>
        <taxon>Pseudomonadati</taxon>
        <taxon>Bacteroidota</taxon>
        <taxon>Bacteroidia</taxon>
        <taxon>Bacteroidales</taxon>
        <taxon>Rikenellaceae</taxon>
        <taxon>Alistipes</taxon>
    </lineage>
</organism>
<keyword evidence="1" id="KW-0472">Membrane</keyword>
<evidence type="ECO:0000313" key="2">
    <source>
        <dbReference type="EMBL" id="AFL77389.1"/>
    </source>
</evidence>
<keyword evidence="1" id="KW-1133">Transmembrane helix</keyword>
<proteinExistence type="predicted"/>